<name>A0A7W9YD05_9HYPH</name>
<protein>
    <submittedName>
        <fullName evidence="1">Uncharacterized protein</fullName>
    </submittedName>
</protein>
<gene>
    <name evidence="1" type="ORF">HNQ72_006161</name>
</gene>
<comment type="caution">
    <text evidence="1">The sequence shown here is derived from an EMBL/GenBank/DDBJ whole genome shotgun (WGS) entry which is preliminary data.</text>
</comment>
<organism evidence="1 2">
    <name type="scientific">Rhizobium wenxiniae</name>
    <dbReference type="NCBI Taxonomy" id="1737357"/>
    <lineage>
        <taxon>Bacteria</taxon>
        <taxon>Pseudomonadati</taxon>
        <taxon>Pseudomonadota</taxon>
        <taxon>Alphaproteobacteria</taxon>
        <taxon>Hyphomicrobiales</taxon>
        <taxon>Rhizobiaceae</taxon>
        <taxon>Rhizobium/Agrobacterium group</taxon>
        <taxon>Rhizobium</taxon>
    </lineage>
</organism>
<dbReference type="AlphaFoldDB" id="A0A7W9YD05"/>
<evidence type="ECO:0000313" key="1">
    <source>
        <dbReference type="EMBL" id="MBB6166310.1"/>
    </source>
</evidence>
<accession>A0A7W9YD05</accession>
<dbReference type="Proteomes" id="UP000547879">
    <property type="component" value="Unassembled WGS sequence"/>
</dbReference>
<dbReference type="EMBL" id="JACHEG010000017">
    <property type="protein sequence ID" value="MBB6166310.1"/>
    <property type="molecule type" value="Genomic_DNA"/>
</dbReference>
<keyword evidence="2" id="KW-1185">Reference proteome</keyword>
<reference evidence="1 2" key="1">
    <citation type="submission" date="2020-08" db="EMBL/GenBank/DDBJ databases">
        <title>Genomic Encyclopedia of Type Strains, Phase IV (KMG-IV): sequencing the most valuable type-strain genomes for metagenomic binning, comparative biology and taxonomic classification.</title>
        <authorList>
            <person name="Goeker M."/>
        </authorList>
    </citation>
    <scope>NUCLEOTIDE SEQUENCE [LARGE SCALE GENOMIC DNA]</scope>
    <source>
        <strain evidence="1 2">DSM 100734</strain>
    </source>
</reference>
<proteinExistence type="predicted"/>
<evidence type="ECO:0000313" key="2">
    <source>
        <dbReference type="Proteomes" id="UP000547879"/>
    </source>
</evidence>
<sequence>MTTDVLASPEALISLRPGGLPGLFNLVERPTMEESMTETYSKSRQQAELAFGNVQSRFFSKNNALEELQSEEHAREAKTLRLREARLAKEQAERMSATAALVNKHAKAR</sequence>